<proteinExistence type="predicted"/>
<dbReference type="EMBL" id="CP001366">
    <property type="protein sequence ID" value="ACM58416.1"/>
    <property type="molecule type" value="Genomic_DNA"/>
</dbReference>
<gene>
    <name evidence="2" type="ordered locus">Hlac_2854</name>
</gene>
<evidence type="ECO:0000313" key="3">
    <source>
        <dbReference type="Proteomes" id="UP000000740"/>
    </source>
</evidence>
<name>B9LW26_HALLT</name>
<keyword evidence="3" id="KW-1185">Reference proteome</keyword>
<feature type="compositionally biased region" description="Polar residues" evidence="1">
    <location>
        <begin position="26"/>
        <end position="39"/>
    </location>
</feature>
<evidence type="ECO:0000313" key="2">
    <source>
        <dbReference type="EMBL" id="ACM58416.1"/>
    </source>
</evidence>
<dbReference type="AlphaFoldDB" id="B9LW26"/>
<dbReference type="KEGG" id="hla:Hlac_2854"/>
<organism evidence="2 3">
    <name type="scientific">Halorubrum lacusprofundi (strain ATCC 49239 / DSM 5036 / JCM 8891 / ACAM 34)</name>
    <dbReference type="NCBI Taxonomy" id="416348"/>
    <lineage>
        <taxon>Archaea</taxon>
        <taxon>Methanobacteriati</taxon>
        <taxon>Methanobacteriota</taxon>
        <taxon>Stenosarchaea group</taxon>
        <taxon>Halobacteria</taxon>
        <taxon>Halobacteriales</taxon>
        <taxon>Haloferacaceae</taxon>
        <taxon>Halorubrum</taxon>
    </lineage>
</organism>
<sequence length="54" mass="5632">MIATVYIINPDDYERWVEAQGGNPDNAFSTPDQGIQIGNATAPADGGHDEGGGQ</sequence>
<feature type="region of interest" description="Disordered" evidence="1">
    <location>
        <begin position="19"/>
        <end position="54"/>
    </location>
</feature>
<reference evidence="2 3" key="1">
    <citation type="journal article" date="2016" name="Stand. Genomic Sci.">
        <title>Complete genome sequence of the Antarctic Halorubrum lacusprofundi type strain ACAM 34.</title>
        <authorList>
            <person name="Anderson I.J."/>
            <person name="DasSarma P."/>
            <person name="Lucas S."/>
            <person name="Copeland A."/>
            <person name="Lapidus A."/>
            <person name="Del Rio T.G."/>
            <person name="Tice H."/>
            <person name="Dalin E."/>
            <person name="Bruce D.C."/>
            <person name="Goodwin L."/>
            <person name="Pitluck S."/>
            <person name="Sims D."/>
            <person name="Brettin T.S."/>
            <person name="Detter J.C."/>
            <person name="Han C.S."/>
            <person name="Larimer F."/>
            <person name="Hauser L."/>
            <person name="Land M."/>
            <person name="Ivanova N."/>
            <person name="Richardson P."/>
            <person name="Cavicchioli R."/>
            <person name="DasSarma S."/>
            <person name="Woese C.R."/>
            <person name="Kyrpides N.C."/>
        </authorList>
    </citation>
    <scope>NUCLEOTIDE SEQUENCE [LARGE SCALE GENOMIC DNA]</scope>
    <source>
        <strain evidence="3">ATCC 49239 / DSM 5036 / JCM 8891 / ACAM 34</strain>
    </source>
</reference>
<accession>B9LW26</accession>
<evidence type="ECO:0000256" key="1">
    <source>
        <dbReference type="SAM" id="MobiDB-lite"/>
    </source>
</evidence>
<dbReference type="eggNOG" id="arCOG01235">
    <property type="taxonomic scope" value="Archaea"/>
</dbReference>
<dbReference type="Proteomes" id="UP000000740">
    <property type="component" value="Chromosome 2"/>
</dbReference>
<dbReference type="HOGENOM" id="CLU_3038940_0_0_2"/>
<protein>
    <submittedName>
        <fullName evidence="2">Uncharacterized protein</fullName>
    </submittedName>
</protein>